<dbReference type="Proteomes" id="UP001187346">
    <property type="component" value="Unassembled WGS sequence"/>
</dbReference>
<reference evidence="1 2" key="1">
    <citation type="submission" date="2023-10" db="EMBL/GenBank/DDBJ databases">
        <title>Characterization of rhizosphere-enriched actinobacteria from wheat plants lab-grown on chernevaya soil.</title>
        <authorList>
            <person name="Tikhonova E.N."/>
            <person name="Konopkin A."/>
            <person name="Kravchenko I.K."/>
        </authorList>
    </citation>
    <scope>NUCLEOTIDE SEQUENCE [LARGE SCALE GENOMIC DNA]</scope>
    <source>
        <strain evidence="1 2">RR29</strain>
    </source>
</reference>
<accession>A0ABU4F777</accession>
<comment type="caution">
    <text evidence="1">The sequence shown here is derived from an EMBL/GenBank/DDBJ whole genome shotgun (WGS) entry which is preliminary data.</text>
</comment>
<proteinExistence type="predicted"/>
<protein>
    <submittedName>
        <fullName evidence="1">Uncharacterized protein</fullName>
    </submittedName>
</protein>
<keyword evidence="2" id="KW-1185">Reference proteome</keyword>
<gene>
    <name evidence="1" type="ORF">R5A26_10820</name>
</gene>
<dbReference type="EMBL" id="JAWMAJ010000027">
    <property type="protein sequence ID" value="MDV7216446.1"/>
    <property type="molecule type" value="Genomic_DNA"/>
</dbReference>
<evidence type="ECO:0000313" key="1">
    <source>
        <dbReference type="EMBL" id="MDV7216446.1"/>
    </source>
</evidence>
<sequence length="44" mass="4676">MGAWPAEQMSGAFARAASRMPPRIHHRPHVLGRTVLTATAGIPA</sequence>
<dbReference type="RefSeq" id="WP_266864283.1">
    <property type="nucleotide sequence ID" value="NZ_JAPEMW010000001.1"/>
</dbReference>
<evidence type="ECO:0000313" key="2">
    <source>
        <dbReference type="Proteomes" id="UP001187346"/>
    </source>
</evidence>
<name>A0ABU4F777_9ACTN</name>
<organism evidence="1 2">
    <name type="scientific">Streptomyces prunicolor</name>
    <dbReference type="NCBI Taxonomy" id="67348"/>
    <lineage>
        <taxon>Bacteria</taxon>
        <taxon>Bacillati</taxon>
        <taxon>Actinomycetota</taxon>
        <taxon>Actinomycetes</taxon>
        <taxon>Kitasatosporales</taxon>
        <taxon>Streptomycetaceae</taxon>
        <taxon>Streptomyces</taxon>
    </lineage>
</organism>